<dbReference type="EMBL" id="JANKHO010001148">
    <property type="protein sequence ID" value="KAJ3503391.1"/>
    <property type="molecule type" value="Genomic_DNA"/>
</dbReference>
<name>A0A9W8MQR8_9AGAR</name>
<sequence>MPFPLFPAPAPSSSFDPSSPLAHSHFPTSPFKSPVHPSRLPSSAYPPQSSARPPLHAQSRSDAVQHPTSCSVGEIMSALSNLIASTALKAVKTFAIATGVVPVGGMVLTDVKEGMEVQDTREFGQQWHRLLCTSAATLSSRIHRPPETDEERHDVHSTTPFDVHNERTWTEAERRTNRTYEGGLTICAQTAWWEMEADAWWERAKREYEEEKRNA</sequence>
<protein>
    <submittedName>
        <fullName evidence="2">Uncharacterized protein</fullName>
    </submittedName>
</protein>
<keyword evidence="3" id="KW-1185">Reference proteome</keyword>
<feature type="region of interest" description="Disordered" evidence="1">
    <location>
        <begin position="1"/>
        <end position="66"/>
    </location>
</feature>
<proteinExistence type="predicted"/>
<evidence type="ECO:0000313" key="2">
    <source>
        <dbReference type="EMBL" id="KAJ3503391.1"/>
    </source>
</evidence>
<feature type="compositionally biased region" description="Low complexity" evidence="1">
    <location>
        <begin position="11"/>
        <end position="22"/>
    </location>
</feature>
<gene>
    <name evidence="2" type="ORF">NLJ89_g8459</name>
</gene>
<feature type="compositionally biased region" description="Pro residues" evidence="1">
    <location>
        <begin position="1"/>
        <end position="10"/>
    </location>
</feature>
<comment type="caution">
    <text evidence="2">The sequence shown here is derived from an EMBL/GenBank/DDBJ whole genome shotgun (WGS) entry which is preliminary data.</text>
</comment>
<accession>A0A9W8MQR8</accession>
<dbReference type="Proteomes" id="UP001148786">
    <property type="component" value="Unassembled WGS sequence"/>
</dbReference>
<dbReference type="OrthoDB" id="5346979at2759"/>
<evidence type="ECO:0000256" key="1">
    <source>
        <dbReference type="SAM" id="MobiDB-lite"/>
    </source>
</evidence>
<reference evidence="2" key="1">
    <citation type="submission" date="2022-07" db="EMBL/GenBank/DDBJ databases">
        <title>Genome Sequence of Agrocybe chaxingu.</title>
        <authorList>
            <person name="Buettner E."/>
        </authorList>
    </citation>
    <scope>NUCLEOTIDE SEQUENCE</scope>
    <source>
        <strain evidence="2">MP-N11</strain>
    </source>
</reference>
<evidence type="ECO:0000313" key="3">
    <source>
        <dbReference type="Proteomes" id="UP001148786"/>
    </source>
</evidence>
<organism evidence="2 3">
    <name type="scientific">Agrocybe chaxingu</name>
    <dbReference type="NCBI Taxonomy" id="84603"/>
    <lineage>
        <taxon>Eukaryota</taxon>
        <taxon>Fungi</taxon>
        <taxon>Dikarya</taxon>
        <taxon>Basidiomycota</taxon>
        <taxon>Agaricomycotina</taxon>
        <taxon>Agaricomycetes</taxon>
        <taxon>Agaricomycetidae</taxon>
        <taxon>Agaricales</taxon>
        <taxon>Agaricineae</taxon>
        <taxon>Strophariaceae</taxon>
        <taxon>Agrocybe</taxon>
    </lineage>
</organism>
<dbReference type="AlphaFoldDB" id="A0A9W8MQR8"/>